<sequence>MTHRGSQVLHAGSLSRVAGEGELHLRDVGKAPAGRAVPPTWVVARRVVDLPLSEQPPRTC</sequence>
<evidence type="ECO:0000313" key="1">
    <source>
        <dbReference type="EMBL" id="MBJ3811908.1"/>
    </source>
</evidence>
<reference evidence="1 2" key="1">
    <citation type="submission" date="2020-12" db="EMBL/GenBank/DDBJ databases">
        <title>Streptomyces typhae sp. nov., a novel endophytic actinomycete isolated from the root of cattail pollen (Typha angustifolia L.).</title>
        <authorList>
            <person name="Peng C."/>
            <person name="Liu C."/>
        </authorList>
    </citation>
    <scope>NUCLEOTIDE SEQUENCE [LARGE SCALE GENOMIC DNA]</scope>
    <source>
        <strain evidence="1 2">JCM 4753</strain>
    </source>
</reference>
<proteinExistence type="predicted"/>
<comment type="caution">
    <text evidence="1">The sequence shown here is derived from an EMBL/GenBank/DDBJ whole genome shotgun (WGS) entry which is preliminary data.</text>
</comment>
<name>A0ABS0XFB7_9ACTN</name>
<evidence type="ECO:0000313" key="2">
    <source>
        <dbReference type="Proteomes" id="UP000634780"/>
    </source>
</evidence>
<keyword evidence="2" id="KW-1185">Reference proteome</keyword>
<gene>
    <name evidence="1" type="ORF">JGB26_33315</name>
</gene>
<dbReference type="Proteomes" id="UP000634780">
    <property type="component" value="Unassembled WGS sequence"/>
</dbReference>
<dbReference type="RefSeq" id="WP_190115383.1">
    <property type="nucleotide sequence ID" value="NZ_BMVR01000003.1"/>
</dbReference>
<protein>
    <submittedName>
        <fullName evidence="1">Uncharacterized protein</fullName>
    </submittedName>
</protein>
<accession>A0ABS0XFB7</accession>
<organism evidence="1 2">
    <name type="scientific">Streptomyces flavofungini</name>
    <dbReference type="NCBI Taxonomy" id="68200"/>
    <lineage>
        <taxon>Bacteria</taxon>
        <taxon>Bacillati</taxon>
        <taxon>Actinomycetota</taxon>
        <taxon>Actinomycetes</taxon>
        <taxon>Kitasatosporales</taxon>
        <taxon>Streptomycetaceae</taxon>
        <taxon>Streptomyces</taxon>
    </lineage>
</organism>
<dbReference type="EMBL" id="JAEKOZ010000031">
    <property type="protein sequence ID" value="MBJ3811908.1"/>
    <property type="molecule type" value="Genomic_DNA"/>
</dbReference>